<feature type="compositionally biased region" description="Pro residues" evidence="1">
    <location>
        <begin position="19"/>
        <end position="32"/>
    </location>
</feature>
<evidence type="ECO:0000313" key="3">
    <source>
        <dbReference type="Proteomes" id="UP000000763"/>
    </source>
</evidence>
<name>Q6YVR4_ORYSJ</name>
<dbReference type="AlphaFoldDB" id="Q6YVR4"/>
<sequence>MAGEEGAEPLASKAEARATPPPAVSPSLPPSAPTTSTDQEAAKAAAAAKALQIRDHRAAPPPSATPIAVAGDRVPPPHYHSRPAGLKLSRARQPPPAPSDRLPANLDHRSRGPAVGHPHGPGPRWIGPFEPLPVKTQIIF</sequence>
<proteinExistence type="predicted"/>
<gene>
    <name evidence="2" type="primary">OJ1118_F01.5</name>
</gene>
<protein>
    <submittedName>
        <fullName evidence="2">Uncharacterized protein</fullName>
    </submittedName>
</protein>
<organism evidence="2 3">
    <name type="scientific">Oryza sativa subsp. japonica</name>
    <name type="common">Rice</name>
    <dbReference type="NCBI Taxonomy" id="39947"/>
    <lineage>
        <taxon>Eukaryota</taxon>
        <taxon>Viridiplantae</taxon>
        <taxon>Streptophyta</taxon>
        <taxon>Embryophyta</taxon>
        <taxon>Tracheophyta</taxon>
        <taxon>Spermatophyta</taxon>
        <taxon>Magnoliopsida</taxon>
        <taxon>Liliopsida</taxon>
        <taxon>Poales</taxon>
        <taxon>Poaceae</taxon>
        <taxon>BOP clade</taxon>
        <taxon>Oryzoideae</taxon>
        <taxon>Oryzeae</taxon>
        <taxon>Oryzinae</taxon>
        <taxon>Oryza</taxon>
        <taxon>Oryza sativa</taxon>
    </lineage>
</organism>
<evidence type="ECO:0000313" key="2">
    <source>
        <dbReference type="EMBL" id="BAD03863.1"/>
    </source>
</evidence>
<feature type="region of interest" description="Disordered" evidence="1">
    <location>
        <begin position="1"/>
        <end position="129"/>
    </location>
</feature>
<reference evidence="3" key="1">
    <citation type="journal article" date="2005" name="Nature">
        <title>The map-based sequence of the rice genome.</title>
        <authorList>
            <consortium name="International rice genome sequencing project (IRGSP)"/>
            <person name="Matsumoto T."/>
            <person name="Wu J."/>
            <person name="Kanamori H."/>
            <person name="Katayose Y."/>
            <person name="Fujisawa M."/>
            <person name="Namiki N."/>
            <person name="Mizuno H."/>
            <person name="Yamamoto K."/>
            <person name="Antonio B.A."/>
            <person name="Baba T."/>
            <person name="Sakata K."/>
            <person name="Nagamura Y."/>
            <person name="Aoki H."/>
            <person name="Arikawa K."/>
            <person name="Arita K."/>
            <person name="Bito T."/>
            <person name="Chiden Y."/>
            <person name="Fujitsuka N."/>
            <person name="Fukunaka R."/>
            <person name="Hamada M."/>
            <person name="Harada C."/>
            <person name="Hayashi A."/>
            <person name="Hijishita S."/>
            <person name="Honda M."/>
            <person name="Hosokawa S."/>
            <person name="Ichikawa Y."/>
            <person name="Idonuma A."/>
            <person name="Iijima M."/>
            <person name="Ikeda M."/>
            <person name="Ikeno M."/>
            <person name="Ito K."/>
            <person name="Ito S."/>
            <person name="Ito T."/>
            <person name="Ito Y."/>
            <person name="Ito Y."/>
            <person name="Iwabuchi A."/>
            <person name="Kamiya K."/>
            <person name="Karasawa W."/>
            <person name="Kurita K."/>
            <person name="Katagiri S."/>
            <person name="Kikuta A."/>
            <person name="Kobayashi H."/>
            <person name="Kobayashi N."/>
            <person name="Machita K."/>
            <person name="Maehara T."/>
            <person name="Masukawa M."/>
            <person name="Mizubayashi T."/>
            <person name="Mukai Y."/>
            <person name="Nagasaki H."/>
            <person name="Nagata Y."/>
            <person name="Naito S."/>
            <person name="Nakashima M."/>
            <person name="Nakama Y."/>
            <person name="Nakamichi Y."/>
            <person name="Nakamura M."/>
            <person name="Meguro A."/>
            <person name="Negishi M."/>
            <person name="Ohta I."/>
            <person name="Ohta T."/>
            <person name="Okamoto M."/>
            <person name="Ono N."/>
            <person name="Saji S."/>
            <person name="Sakaguchi M."/>
            <person name="Sakai K."/>
            <person name="Shibata M."/>
            <person name="Shimokawa T."/>
            <person name="Song J."/>
            <person name="Takazaki Y."/>
            <person name="Terasawa K."/>
            <person name="Tsugane M."/>
            <person name="Tsuji K."/>
            <person name="Ueda S."/>
            <person name="Waki K."/>
            <person name="Yamagata H."/>
            <person name="Yamamoto M."/>
            <person name="Yamamoto S."/>
            <person name="Yamane H."/>
            <person name="Yoshiki S."/>
            <person name="Yoshihara R."/>
            <person name="Yukawa K."/>
            <person name="Zhong H."/>
            <person name="Yano M."/>
            <person name="Yuan Q."/>
            <person name="Ouyang S."/>
            <person name="Liu J."/>
            <person name="Jones K.M."/>
            <person name="Gansberger K."/>
            <person name="Moffat K."/>
            <person name="Hill J."/>
            <person name="Bera J."/>
            <person name="Fadrosh D."/>
            <person name="Jin S."/>
            <person name="Johri S."/>
            <person name="Kim M."/>
            <person name="Overton L."/>
            <person name="Reardon M."/>
            <person name="Tsitrin T."/>
            <person name="Vuong H."/>
            <person name="Weaver B."/>
            <person name="Ciecko A."/>
            <person name="Tallon L."/>
            <person name="Jackson J."/>
            <person name="Pai G."/>
            <person name="Aken S.V."/>
            <person name="Utterback T."/>
            <person name="Reidmuller S."/>
            <person name="Feldblyum T."/>
            <person name="Hsiao J."/>
            <person name="Zismann V."/>
            <person name="Iobst S."/>
            <person name="de Vazeille A.R."/>
            <person name="Buell C.R."/>
            <person name="Ying K."/>
            <person name="Li Y."/>
            <person name="Lu T."/>
            <person name="Huang Y."/>
            <person name="Zhao Q."/>
            <person name="Feng Q."/>
            <person name="Zhang L."/>
            <person name="Zhu J."/>
            <person name="Weng Q."/>
            <person name="Mu J."/>
            <person name="Lu Y."/>
            <person name="Fan D."/>
            <person name="Liu Y."/>
            <person name="Guan J."/>
            <person name="Zhang Y."/>
            <person name="Yu S."/>
            <person name="Liu X."/>
            <person name="Zhang Y."/>
            <person name="Hong G."/>
            <person name="Han B."/>
            <person name="Choisne N."/>
            <person name="Demange N."/>
            <person name="Orjeda G."/>
            <person name="Samain S."/>
            <person name="Cattolico L."/>
            <person name="Pelletier E."/>
            <person name="Couloux A."/>
            <person name="Segurens B."/>
            <person name="Wincker P."/>
            <person name="D'Hont A."/>
            <person name="Scarpelli C."/>
            <person name="Weissenbach J."/>
            <person name="Salanoubat M."/>
            <person name="Quetier F."/>
            <person name="Yu Y."/>
            <person name="Kim H.R."/>
            <person name="Rambo T."/>
            <person name="Currie J."/>
            <person name="Collura K."/>
            <person name="Luo M."/>
            <person name="Yang T."/>
            <person name="Ammiraju J.S.S."/>
            <person name="Engler F."/>
            <person name="Soderlund C."/>
            <person name="Wing R.A."/>
            <person name="Palmer L.E."/>
            <person name="de la Bastide M."/>
            <person name="Spiegel L."/>
            <person name="Nascimento L."/>
            <person name="Zutavern T."/>
            <person name="O'Shaughnessy A."/>
            <person name="Dike S."/>
            <person name="Dedhia N."/>
            <person name="Preston R."/>
            <person name="Balija V."/>
            <person name="McCombie W.R."/>
            <person name="Chow T."/>
            <person name="Chen H."/>
            <person name="Chung M."/>
            <person name="Chen C."/>
            <person name="Shaw J."/>
            <person name="Wu H."/>
            <person name="Hsiao K."/>
            <person name="Chao Y."/>
            <person name="Chu M."/>
            <person name="Cheng C."/>
            <person name="Hour A."/>
            <person name="Lee P."/>
            <person name="Lin S."/>
            <person name="Lin Y."/>
            <person name="Liou J."/>
            <person name="Liu S."/>
            <person name="Hsing Y."/>
            <person name="Raghuvanshi S."/>
            <person name="Mohanty A."/>
            <person name="Bharti A.K."/>
            <person name="Gaur A."/>
            <person name="Gupta V."/>
            <person name="Kumar D."/>
            <person name="Ravi V."/>
            <person name="Vij S."/>
            <person name="Kapur A."/>
            <person name="Khurana P."/>
            <person name="Khurana P."/>
            <person name="Khurana J.P."/>
            <person name="Tyagi A.K."/>
            <person name="Gaikwad K."/>
            <person name="Singh A."/>
            <person name="Dalal V."/>
            <person name="Srivastava S."/>
            <person name="Dixit A."/>
            <person name="Pal A.K."/>
            <person name="Ghazi I.A."/>
            <person name="Yadav M."/>
            <person name="Pandit A."/>
            <person name="Bhargava A."/>
            <person name="Sureshbabu K."/>
            <person name="Batra K."/>
            <person name="Sharma T.R."/>
            <person name="Mohapatra T."/>
            <person name="Singh N.K."/>
            <person name="Messing J."/>
            <person name="Nelson A.B."/>
            <person name="Fuks G."/>
            <person name="Kavchok S."/>
            <person name="Keizer G."/>
            <person name="Linton E."/>
            <person name="Llaca V."/>
            <person name="Song R."/>
            <person name="Tanyolac B."/>
            <person name="Young S."/>
            <person name="Ho-Il K."/>
            <person name="Hahn J.H."/>
            <person name="Sangsakoo G."/>
            <person name="Vanavichit A."/>
            <person name="de Mattos Luiz.A.T."/>
            <person name="Zimmer P.D."/>
            <person name="Malone G."/>
            <person name="Dellagostin O."/>
            <person name="de Oliveira A.C."/>
            <person name="Bevan M."/>
            <person name="Bancroft I."/>
            <person name="Minx P."/>
            <person name="Cordum H."/>
            <person name="Wilson R."/>
            <person name="Cheng Z."/>
            <person name="Jin W."/>
            <person name="Jiang J."/>
            <person name="Leong S.A."/>
            <person name="Iwama H."/>
            <person name="Gojobori T."/>
            <person name="Itoh T."/>
            <person name="Niimura Y."/>
            <person name="Fujii Y."/>
            <person name="Habara T."/>
            <person name="Sakai H."/>
            <person name="Sato Y."/>
            <person name="Wilson G."/>
            <person name="Kumar K."/>
            <person name="McCouch S."/>
            <person name="Juretic N."/>
            <person name="Hoen D."/>
            <person name="Wright S."/>
            <person name="Bruskiewich R."/>
            <person name="Bureau T."/>
            <person name="Miyao A."/>
            <person name="Hirochika H."/>
            <person name="Nishikawa T."/>
            <person name="Kadowaki K."/>
            <person name="Sugiura M."/>
            <person name="Burr B."/>
            <person name="Sasaki T."/>
        </authorList>
    </citation>
    <scope>NUCLEOTIDE SEQUENCE [LARGE SCALE GENOMIC DNA]</scope>
    <source>
        <strain evidence="3">cv. Nipponbare</strain>
    </source>
</reference>
<dbReference type="EMBL" id="AP005817">
    <property type="protein sequence ID" value="BAD03863.1"/>
    <property type="molecule type" value="Genomic_DNA"/>
</dbReference>
<dbReference type="Proteomes" id="UP000000763">
    <property type="component" value="Chromosome 8"/>
</dbReference>
<accession>Q6YVR4</accession>
<feature type="compositionally biased region" description="Low complexity" evidence="1">
    <location>
        <begin position="33"/>
        <end position="50"/>
    </location>
</feature>
<reference evidence="3" key="2">
    <citation type="journal article" date="2008" name="Nucleic Acids Res.">
        <title>The rice annotation project database (RAP-DB): 2008 update.</title>
        <authorList>
            <consortium name="The rice annotation project (RAP)"/>
        </authorList>
    </citation>
    <scope>GENOME REANNOTATION</scope>
    <source>
        <strain evidence="3">cv. Nipponbare</strain>
    </source>
</reference>
<evidence type="ECO:0000256" key="1">
    <source>
        <dbReference type="SAM" id="MobiDB-lite"/>
    </source>
</evidence>